<dbReference type="AlphaFoldDB" id="A0A9D3RWC3"/>
<reference evidence="2" key="1">
    <citation type="submission" date="2021-01" db="EMBL/GenBank/DDBJ databases">
        <title>A chromosome-scale assembly of European eel, Anguilla anguilla.</title>
        <authorList>
            <person name="Henkel C."/>
            <person name="Jong-Raadsen S.A."/>
            <person name="Dufour S."/>
            <person name="Weltzien F.-A."/>
            <person name="Palstra A.P."/>
            <person name="Pelster B."/>
            <person name="Spaink H.P."/>
            <person name="Van Den Thillart G.E."/>
            <person name="Jansen H."/>
            <person name="Zahm M."/>
            <person name="Klopp C."/>
            <person name="Cedric C."/>
            <person name="Louis A."/>
            <person name="Berthelot C."/>
            <person name="Parey E."/>
            <person name="Roest Crollius H."/>
            <person name="Montfort J."/>
            <person name="Robinson-Rechavi M."/>
            <person name="Bucao C."/>
            <person name="Bouchez O."/>
            <person name="Gislard M."/>
            <person name="Lluch J."/>
            <person name="Milhes M."/>
            <person name="Lampietro C."/>
            <person name="Lopez Roques C."/>
            <person name="Donnadieu C."/>
            <person name="Braasch I."/>
            <person name="Desvignes T."/>
            <person name="Postlethwait J."/>
            <person name="Bobe J."/>
            <person name="Guiguen Y."/>
            <person name="Dirks R."/>
        </authorList>
    </citation>
    <scope>NUCLEOTIDE SEQUENCE</scope>
    <source>
        <strain evidence="2">Tag_6206</strain>
        <tissue evidence="2">Liver</tissue>
    </source>
</reference>
<name>A0A9D3RWC3_ANGAN</name>
<accession>A0A9D3RWC3</accession>
<protein>
    <submittedName>
        <fullName evidence="2">Uncharacterized protein</fullName>
    </submittedName>
</protein>
<gene>
    <name evidence="2" type="ORF">ANANG_G00140920</name>
</gene>
<evidence type="ECO:0000313" key="2">
    <source>
        <dbReference type="EMBL" id="KAG5845593.1"/>
    </source>
</evidence>
<comment type="caution">
    <text evidence="2">The sequence shown here is derived from an EMBL/GenBank/DDBJ whole genome shotgun (WGS) entry which is preliminary data.</text>
</comment>
<sequence>MRSDPILFASRAMEELVSELRLFLDLLDREYLSAGVREKKLLISNILHRVLAAKEPSFKTEIQSSLPAPSDAPARNPTPLAGQFCRPHSAGAMPVSHREDHKVALSVRSPFDPASLPLLRGRCVYSAVETGFALMRCHR</sequence>
<organism evidence="2 3">
    <name type="scientific">Anguilla anguilla</name>
    <name type="common">European freshwater eel</name>
    <name type="synonym">Muraena anguilla</name>
    <dbReference type="NCBI Taxonomy" id="7936"/>
    <lineage>
        <taxon>Eukaryota</taxon>
        <taxon>Metazoa</taxon>
        <taxon>Chordata</taxon>
        <taxon>Craniata</taxon>
        <taxon>Vertebrata</taxon>
        <taxon>Euteleostomi</taxon>
        <taxon>Actinopterygii</taxon>
        <taxon>Neopterygii</taxon>
        <taxon>Teleostei</taxon>
        <taxon>Anguilliformes</taxon>
        <taxon>Anguillidae</taxon>
        <taxon>Anguilla</taxon>
    </lineage>
</organism>
<dbReference type="EMBL" id="JAFIRN010000007">
    <property type="protein sequence ID" value="KAG5845593.1"/>
    <property type="molecule type" value="Genomic_DNA"/>
</dbReference>
<evidence type="ECO:0000256" key="1">
    <source>
        <dbReference type="SAM" id="MobiDB-lite"/>
    </source>
</evidence>
<dbReference type="Proteomes" id="UP001044222">
    <property type="component" value="Chromosome 7"/>
</dbReference>
<keyword evidence="3" id="KW-1185">Reference proteome</keyword>
<evidence type="ECO:0000313" key="3">
    <source>
        <dbReference type="Proteomes" id="UP001044222"/>
    </source>
</evidence>
<feature type="region of interest" description="Disordered" evidence="1">
    <location>
        <begin position="62"/>
        <end position="83"/>
    </location>
</feature>
<proteinExistence type="predicted"/>